<keyword evidence="1" id="KW-0732">Signal</keyword>
<keyword evidence="3" id="KW-1185">Reference proteome</keyword>
<feature type="chain" id="PRO_5042043680" description="ABM domain-containing protein" evidence="1">
    <location>
        <begin position="16"/>
        <end position="216"/>
    </location>
</feature>
<dbReference type="Proteomes" id="UP001219525">
    <property type="component" value="Unassembled WGS sequence"/>
</dbReference>
<gene>
    <name evidence="2" type="ORF">GGX14DRAFT_475595</name>
</gene>
<protein>
    <recommendedName>
        <fullName evidence="4">ABM domain-containing protein</fullName>
    </recommendedName>
</protein>
<accession>A0AAD6UY05</accession>
<reference evidence="2" key="1">
    <citation type="submission" date="2023-03" db="EMBL/GenBank/DDBJ databases">
        <title>Massive genome expansion in bonnet fungi (Mycena s.s.) driven by repeated elements and novel gene families across ecological guilds.</title>
        <authorList>
            <consortium name="Lawrence Berkeley National Laboratory"/>
            <person name="Harder C.B."/>
            <person name="Miyauchi S."/>
            <person name="Viragh M."/>
            <person name="Kuo A."/>
            <person name="Thoen E."/>
            <person name="Andreopoulos B."/>
            <person name="Lu D."/>
            <person name="Skrede I."/>
            <person name="Drula E."/>
            <person name="Henrissat B."/>
            <person name="Morin E."/>
            <person name="Kohler A."/>
            <person name="Barry K."/>
            <person name="LaButti K."/>
            <person name="Morin E."/>
            <person name="Salamov A."/>
            <person name="Lipzen A."/>
            <person name="Mereny Z."/>
            <person name="Hegedus B."/>
            <person name="Baldrian P."/>
            <person name="Stursova M."/>
            <person name="Weitz H."/>
            <person name="Taylor A."/>
            <person name="Grigoriev I.V."/>
            <person name="Nagy L.G."/>
            <person name="Martin F."/>
            <person name="Kauserud H."/>
        </authorList>
    </citation>
    <scope>NUCLEOTIDE SEQUENCE</scope>
    <source>
        <strain evidence="2">9144</strain>
    </source>
</reference>
<evidence type="ECO:0008006" key="4">
    <source>
        <dbReference type="Google" id="ProtNLM"/>
    </source>
</evidence>
<comment type="caution">
    <text evidence="2">The sequence shown here is derived from an EMBL/GenBank/DDBJ whole genome shotgun (WGS) entry which is preliminary data.</text>
</comment>
<dbReference type="EMBL" id="JARJCW010000095">
    <property type="protein sequence ID" value="KAJ7194820.1"/>
    <property type="molecule type" value="Genomic_DNA"/>
</dbReference>
<feature type="signal peptide" evidence="1">
    <location>
        <begin position="1"/>
        <end position="15"/>
    </location>
</feature>
<dbReference type="AlphaFoldDB" id="A0AAD6UY05"/>
<evidence type="ECO:0000256" key="1">
    <source>
        <dbReference type="SAM" id="SignalP"/>
    </source>
</evidence>
<dbReference type="Gene3D" id="3.30.70.100">
    <property type="match status" value="1"/>
</dbReference>
<sequence length="216" mass="24470">MVAYLLVILAYKASQERSAVDWQDDVAGALGTLVRSAVVPAVYRSVADDTTGSDVLAILCAVDCTSLPEYFDIQKLLTPLLGYPGYLDIRVYETLQRESEAIEVPTSATKHYLVFNAMTPDDGVDGEFNDWYADEHIPMLRAVPGWRASTRFRLLSARAGTISRPPRYLALHEWETREAFATPEFKAATSTPWRRRVVVERVHQKERHLLEYCSRM</sequence>
<dbReference type="SUPFAM" id="SSF54909">
    <property type="entry name" value="Dimeric alpha+beta barrel"/>
    <property type="match status" value="1"/>
</dbReference>
<name>A0AAD6UY05_9AGAR</name>
<organism evidence="2 3">
    <name type="scientific">Mycena pura</name>
    <dbReference type="NCBI Taxonomy" id="153505"/>
    <lineage>
        <taxon>Eukaryota</taxon>
        <taxon>Fungi</taxon>
        <taxon>Dikarya</taxon>
        <taxon>Basidiomycota</taxon>
        <taxon>Agaricomycotina</taxon>
        <taxon>Agaricomycetes</taxon>
        <taxon>Agaricomycetidae</taxon>
        <taxon>Agaricales</taxon>
        <taxon>Marasmiineae</taxon>
        <taxon>Mycenaceae</taxon>
        <taxon>Mycena</taxon>
    </lineage>
</organism>
<proteinExistence type="predicted"/>
<evidence type="ECO:0000313" key="3">
    <source>
        <dbReference type="Proteomes" id="UP001219525"/>
    </source>
</evidence>
<evidence type="ECO:0000313" key="2">
    <source>
        <dbReference type="EMBL" id="KAJ7194820.1"/>
    </source>
</evidence>
<dbReference type="InterPro" id="IPR011008">
    <property type="entry name" value="Dimeric_a/b-barrel"/>
</dbReference>